<dbReference type="AlphaFoldDB" id="A0A2I1HFZ2"/>
<evidence type="ECO:0000256" key="5">
    <source>
        <dbReference type="ARBA" id="ARBA00023015"/>
    </source>
</evidence>
<dbReference type="VEuPathDB" id="FungiDB:RhiirA1_494106"/>
<dbReference type="EMBL" id="LLXI01002704">
    <property type="protein sequence ID" value="PKY57794.1"/>
    <property type="molecule type" value="Genomic_DNA"/>
</dbReference>
<keyword evidence="2" id="KW-0479">Metal-binding</keyword>
<sequence length="631" mass="74131">MNENNEKKRGRPRKCIWDHFTEITNDDARKEQRSGAQCNFCKQKWSRGKSSEMIAHVALSCTEPPPPEIRAKYVSILRNNYEQDDDEQDNLLPNKKQSKITDHIEKSTITDEKQYRCSRALTKFFVCCGVPFWIVENPFFIDLVKSLCPRFQLPGRTSLSNNMVNKECANVIDDVKKDLENEKNLTLGIDGWTTPLGQSLYVFIIITSERKEYVHSLRNFFKESHTGEFLFREISRVLNDVGELLKEEIVKNLIKGGGLKQHLIENEAGLFSNEILTILKRRNFFREVEDLCSILSPIKKTIVALEHKSTTLVDCFICLLTMAVTIKELPQIGSNTFQIQCQAAFNKRWSQFNFDLYLLSYFLHPYYRDKGLQDDTFRIICEKALSIWKKLGGGKESANILMVQLSEYSLYYKPYNLDFDLKYHTAKNWWLMCRQKNNYIQQLALMINSITPHNVSCERIFSILGWYMNKRRSKLHYTLLEKMIRMHSYYVTNSRTEVKYAYKELKEFDDEKFEDIVKKTIYFFNDTEENDINDEDEENFNKDEDFDENHEGNFDDEEITKDDEVAIQLNENKVPFENLVNLNDPKFLQALEIEIFIPIPSYTEITETDEHGDSNYDIQTIVKDAMLKKGK</sequence>
<evidence type="ECO:0000256" key="1">
    <source>
        <dbReference type="ARBA" id="ARBA00004123"/>
    </source>
</evidence>
<gene>
    <name evidence="10" type="ORF">RhiirA4_429249</name>
</gene>
<keyword evidence="4" id="KW-0862">Zinc</keyword>
<dbReference type="InterPro" id="IPR052035">
    <property type="entry name" value="ZnF_BED_domain_contain"/>
</dbReference>
<evidence type="ECO:0000313" key="11">
    <source>
        <dbReference type="Proteomes" id="UP000234323"/>
    </source>
</evidence>
<dbReference type="GO" id="GO:0008270">
    <property type="term" value="F:zinc ion binding"/>
    <property type="evidence" value="ECO:0007669"/>
    <property type="project" value="UniProtKB-KW"/>
</dbReference>
<keyword evidence="6" id="KW-0804">Transcription</keyword>
<keyword evidence="3" id="KW-0863">Zinc-finger</keyword>
<evidence type="ECO:0000256" key="2">
    <source>
        <dbReference type="ARBA" id="ARBA00022723"/>
    </source>
</evidence>
<dbReference type="InterPro" id="IPR012337">
    <property type="entry name" value="RNaseH-like_sf"/>
</dbReference>
<evidence type="ECO:0000256" key="7">
    <source>
        <dbReference type="ARBA" id="ARBA00023242"/>
    </source>
</evidence>
<evidence type="ECO:0000256" key="6">
    <source>
        <dbReference type="ARBA" id="ARBA00023163"/>
    </source>
</evidence>
<evidence type="ECO:0000256" key="4">
    <source>
        <dbReference type="ARBA" id="ARBA00022833"/>
    </source>
</evidence>
<dbReference type="PANTHER" id="PTHR46481:SF10">
    <property type="entry name" value="ZINC FINGER BED DOMAIN-CONTAINING PROTEIN 39"/>
    <property type="match status" value="1"/>
</dbReference>
<evidence type="ECO:0000256" key="8">
    <source>
        <dbReference type="SAM" id="MobiDB-lite"/>
    </source>
</evidence>
<evidence type="ECO:0000256" key="3">
    <source>
        <dbReference type="ARBA" id="ARBA00022771"/>
    </source>
</evidence>
<dbReference type="GO" id="GO:0003677">
    <property type="term" value="F:DNA binding"/>
    <property type="evidence" value="ECO:0007669"/>
    <property type="project" value="InterPro"/>
</dbReference>
<dbReference type="VEuPathDB" id="FungiDB:RhiirFUN_010594"/>
<comment type="subcellular location">
    <subcellularLocation>
        <location evidence="1">Nucleus</location>
    </subcellularLocation>
</comment>
<dbReference type="VEuPathDB" id="FungiDB:FUN_020559"/>
<dbReference type="Pfam" id="PF02892">
    <property type="entry name" value="zf-BED"/>
    <property type="match status" value="1"/>
</dbReference>
<dbReference type="VEuPathDB" id="FungiDB:RhiirA1_404732"/>
<feature type="domain" description="BED-type" evidence="9">
    <location>
        <begin position="16"/>
        <end position="57"/>
    </location>
</feature>
<feature type="region of interest" description="Disordered" evidence="8">
    <location>
        <begin position="532"/>
        <end position="555"/>
    </location>
</feature>
<evidence type="ECO:0000259" key="9">
    <source>
        <dbReference type="Pfam" id="PF02892"/>
    </source>
</evidence>
<feature type="compositionally biased region" description="Basic and acidic residues" evidence="8">
    <location>
        <begin position="539"/>
        <end position="553"/>
    </location>
</feature>
<keyword evidence="11" id="KW-1185">Reference proteome</keyword>
<reference evidence="10 11" key="1">
    <citation type="submission" date="2015-10" db="EMBL/GenBank/DDBJ databases">
        <title>Genome analyses suggest a sexual origin of heterokaryosis in a supposedly ancient asexual fungus.</title>
        <authorList>
            <person name="Ropars J."/>
            <person name="Sedzielewska K."/>
            <person name="Noel J."/>
            <person name="Charron P."/>
            <person name="Farinelli L."/>
            <person name="Marton T."/>
            <person name="Kruger M."/>
            <person name="Pelin A."/>
            <person name="Brachmann A."/>
            <person name="Corradi N."/>
        </authorList>
    </citation>
    <scope>NUCLEOTIDE SEQUENCE [LARGE SCALE GENOMIC DNA]</scope>
    <source>
        <strain evidence="10 11">A4</strain>
    </source>
</reference>
<dbReference type="VEuPathDB" id="FungiDB:FUN_016923"/>
<dbReference type="VEuPathDB" id="FungiDB:RhiirFUN_024177"/>
<dbReference type="SUPFAM" id="SSF53098">
    <property type="entry name" value="Ribonuclease H-like"/>
    <property type="match status" value="1"/>
</dbReference>
<dbReference type="Proteomes" id="UP000234323">
    <property type="component" value="Unassembled WGS sequence"/>
</dbReference>
<protein>
    <recommendedName>
        <fullName evidence="9">BED-type domain-containing protein</fullName>
    </recommendedName>
</protein>
<evidence type="ECO:0000313" key="10">
    <source>
        <dbReference type="EMBL" id="PKY57794.1"/>
    </source>
</evidence>
<dbReference type="GO" id="GO:0005634">
    <property type="term" value="C:nucleus"/>
    <property type="evidence" value="ECO:0007669"/>
    <property type="project" value="UniProtKB-SubCell"/>
</dbReference>
<dbReference type="InterPro" id="IPR003656">
    <property type="entry name" value="Znf_BED"/>
</dbReference>
<name>A0A2I1HFZ2_9GLOM</name>
<comment type="caution">
    <text evidence="10">The sequence shown here is derived from an EMBL/GenBank/DDBJ whole genome shotgun (WGS) entry which is preliminary data.</text>
</comment>
<accession>A0A2I1HFZ2</accession>
<dbReference type="PANTHER" id="PTHR46481">
    <property type="entry name" value="ZINC FINGER BED DOMAIN-CONTAINING PROTEIN 4"/>
    <property type="match status" value="1"/>
</dbReference>
<proteinExistence type="predicted"/>
<organism evidence="10 11">
    <name type="scientific">Rhizophagus irregularis</name>
    <dbReference type="NCBI Taxonomy" id="588596"/>
    <lineage>
        <taxon>Eukaryota</taxon>
        <taxon>Fungi</taxon>
        <taxon>Fungi incertae sedis</taxon>
        <taxon>Mucoromycota</taxon>
        <taxon>Glomeromycotina</taxon>
        <taxon>Glomeromycetes</taxon>
        <taxon>Glomerales</taxon>
        <taxon>Glomeraceae</taxon>
        <taxon>Rhizophagus</taxon>
    </lineage>
</organism>
<keyword evidence="5" id="KW-0805">Transcription regulation</keyword>
<keyword evidence="7" id="KW-0539">Nucleus</keyword>